<organism evidence="1 2">
    <name type="scientific">Daphnia magna</name>
    <dbReference type="NCBI Taxonomy" id="35525"/>
    <lineage>
        <taxon>Eukaryota</taxon>
        <taxon>Metazoa</taxon>
        <taxon>Ecdysozoa</taxon>
        <taxon>Arthropoda</taxon>
        <taxon>Crustacea</taxon>
        <taxon>Branchiopoda</taxon>
        <taxon>Diplostraca</taxon>
        <taxon>Cladocera</taxon>
        <taxon>Anomopoda</taxon>
        <taxon>Daphniidae</taxon>
        <taxon>Daphnia</taxon>
    </lineage>
</organism>
<accession>A0A164FTH8</accession>
<sequence length="171" mass="19372">MKQTSDHDCQVSDAFVVPHLNVGQRKMTDVLASFEYLRGLNFPARNATEDQVLIGMDVQDVHLNLEVRRPPIGVQGPNAWLTPFGWCVVGRTFSLPTSQTPSVNFVKLGTFQKLEESVERFWKTQSLPVREAPKTFMFTLDRVAVEQLESTIRHTGTRYEVGLPVRPDCPE</sequence>
<keyword evidence="2" id="KW-1185">Reference proteome</keyword>
<gene>
    <name evidence="1" type="ORF">APZ42_006568</name>
</gene>
<proteinExistence type="predicted"/>
<protein>
    <submittedName>
        <fullName evidence="1">Uncharacterized protein</fullName>
    </submittedName>
</protein>
<comment type="caution">
    <text evidence="1">The sequence shown here is derived from an EMBL/GenBank/DDBJ whole genome shotgun (WGS) entry which is preliminary data.</text>
</comment>
<dbReference type="AlphaFoldDB" id="A0A164FTH8"/>
<dbReference type="OrthoDB" id="6369263at2759"/>
<dbReference type="PANTHER" id="PTHR47331:SF5">
    <property type="entry name" value="RIBONUCLEASE H"/>
    <property type="match status" value="1"/>
</dbReference>
<dbReference type="Proteomes" id="UP000076858">
    <property type="component" value="Unassembled WGS sequence"/>
</dbReference>
<name>A0A164FTH8_9CRUS</name>
<evidence type="ECO:0000313" key="1">
    <source>
        <dbReference type="EMBL" id="KZR98146.1"/>
    </source>
</evidence>
<dbReference type="PANTHER" id="PTHR47331">
    <property type="entry name" value="PHD-TYPE DOMAIN-CONTAINING PROTEIN"/>
    <property type="match status" value="1"/>
</dbReference>
<dbReference type="EMBL" id="LRGB01018233">
    <property type="protein sequence ID" value="KZR98146.1"/>
    <property type="molecule type" value="Genomic_DNA"/>
</dbReference>
<evidence type="ECO:0000313" key="2">
    <source>
        <dbReference type="Proteomes" id="UP000076858"/>
    </source>
</evidence>
<reference evidence="1 2" key="1">
    <citation type="submission" date="2016-03" db="EMBL/GenBank/DDBJ databases">
        <title>EvidentialGene: Evidence-directed Construction of Genes on Genomes.</title>
        <authorList>
            <person name="Gilbert D.G."/>
            <person name="Choi J.-H."/>
            <person name="Mockaitis K."/>
            <person name="Colbourne J."/>
            <person name="Pfrender M."/>
        </authorList>
    </citation>
    <scope>NUCLEOTIDE SEQUENCE [LARGE SCALE GENOMIC DNA]</scope>
    <source>
        <strain evidence="1 2">Xinb3</strain>
        <tissue evidence="1">Complete organism</tissue>
    </source>
</reference>